<keyword evidence="9 13" id="KW-0547">Nucleotide-binding</keyword>
<evidence type="ECO:0000256" key="7">
    <source>
        <dbReference type="ARBA" id="ARBA00022694"/>
    </source>
</evidence>
<evidence type="ECO:0000256" key="8">
    <source>
        <dbReference type="ARBA" id="ARBA00022695"/>
    </source>
</evidence>
<dbReference type="InterPro" id="IPR010923">
    <property type="entry name" value="T(6)A37_SUA5"/>
</dbReference>
<dbReference type="GO" id="GO:0061710">
    <property type="term" value="F:L-threonylcarbamoyladenylate synthase"/>
    <property type="evidence" value="ECO:0007669"/>
    <property type="project" value="UniProtKB-EC"/>
</dbReference>
<dbReference type="InterPro" id="IPR050156">
    <property type="entry name" value="TC-AMP_synthase_SUA5"/>
</dbReference>
<evidence type="ECO:0000256" key="2">
    <source>
        <dbReference type="ARBA" id="ARBA00007663"/>
    </source>
</evidence>
<feature type="domain" description="YrdC-like" evidence="14">
    <location>
        <begin position="8"/>
        <end position="194"/>
    </location>
</feature>
<dbReference type="PANTHER" id="PTHR17490">
    <property type="entry name" value="SUA5"/>
    <property type="match status" value="1"/>
</dbReference>
<dbReference type="PIRSF" id="PIRSF004930">
    <property type="entry name" value="Tln_factor_SUA5"/>
    <property type="match status" value="1"/>
</dbReference>
<keyword evidence="8 13" id="KW-0548">Nucleotidyltransferase</keyword>
<keyword evidence="5 13" id="KW-0963">Cytoplasm</keyword>
<dbReference type="NCBIfam" id="TIGR00057">
    <property type="entry name" value="L-threonylcarbamoyladenylate synthase"/>
    <property type="match status" value="1"/>
</dbReference>
<evidence type="ECO:0000256" key="10">
    <source>
        <dbReference type="ARBA" id="ARBA00022840"/>
    </source>
</evidence>
<dbReference type="Pfam" id="PF03481">
    <property type="entry name" value="Sua5_C"/>
    <property type="match status" value="1"/>
</dbReference>
<dbReference type="EC" id="2.7.7.87" evidence="3 13"/>
<proteinExistence type="inferred from homology"/>
<dbReference type="InterPro" id="IPR017945">
    <property type="entry name" value="DHBP_synth_RibB-like_a/b_dom"/>
</dbReference>
<comment type="function">
    <text evidence="13">Required for the formation of a threonylcarbamoyl group on adenosine at position 37 (t(6)A37) in tRNAs that read codons beginning with adenine.</text>
</comment>
<evidence type="ECO:0000313" key="16">
    <source>
        <dbReference type="Proteomes" id="UP001162780"/>
    </source>
</evidence>
<comment type="subcellular location">
    <subcellularLocation>
        <location evidence="1 13">Cytoplasm</location>
    </subcellularLocation>
</comment>
<dbReference type="EMBL" id="CP113517">
    <property type="protein sequence ID" value="WAR45161.1"/>
    <property type="molecule type" value="Genomic_DNA"/>
</dbReference>
<evidence type="ECO:0000256" key="11">
    <source>
        <dbReference type="ARBA" id="ARBA00029774"/>
    </source>
</evidence>
<dbReference type="Proteomes" id="UP001162780">
    <property type="component" value="Chromosome"/>
</dbReference>
<evidence type="ECO:0000256" key="3">
    <source>
        <dbReference type="ARBA" id="ARBA00012584"/>
    </source>
</evidence>
<gene>
    <name evidence="15" type="ORF">NM686_001235</name>
</gene>
<comment type="similarity">
    <text evidence="2 13">Belongs to the SUA5 family.</text>
</comment>
<evidence type="ECO:0000259" key="14">
    <source>
        <dbReference type="PROSITE" id="PS51163"/>
    </source>
</evidence>
<name>A0ABY7GKX6_9GAMM</name>
<sequence>MTPTAVTPASIEQAADLLHRGKLVAIPTETVYGLGADASNPEAVAKIFQAKGRPADHPLIVHLAYASQMKDWAEEVPDSALRLASAFWPGPLTMILRKKTSVPAVVTGGQETVALRVPDNPVALWLLRVFGGGIAAPSANRFGRISPTTAQHVAEELGDAVDCILDGGPCTVGVESTIIDLTDQQPTILRPGRITRSQLEEVLQREVALKSQHKIRAPGMLASHYAPHTPAYLCATATLLELLEEKSEQGKQVGVLVFSESLNLACQHLLRLPQVAEDYEAALYGALRQLDKLGLDSILVEQPPETEEWMAVNDRLGKATI</sequence>
<evidence type="ECO:0000256" key="4">
    <source>
        <dbReference type="ARBA" id="ARBA00015492"/>
    </source>
</evidence>
<dbReference type="Gene3D" id="3.40.50.11030">
    <property type="entry name" value="Threonylcarbamoyl-AMP synthase, C-terminal domain"/>
    <property type="match status" value="1"/>
</dbReference>
<accession>A0ABY7GKX6</accession>
<dbReference type="InterPro" id="IPR005145">
    <property type="entry name" value="Sua5_C"/>
</dbReference>
<dbReference type="PANTHER" id="PTHR17490:SF16">
    <property type="entry name" value="THREONYLCARBAMOYL-AMP SYNTHASE"/>
    <property type="match status" value="1"/>
</dbReference>
<dbReference type="PROSITE" id="PS51163">
    <property type="entry name" value="YRDC"/>
    <property type="match status" value="1"/>
</dbReference>
<evidence type="ECO:0000256" key="9">
    <source>
        <dbReference type="ARBA" id="ARBA00022741"/>
    </source>
</evidence>
<dbReference type="RefSeq" id="WP_255190130.1">
    <property type="nucleotide sequence ID" value="NZ_CP113517.1"/>
</dbReference>
<dbReference type="SUPFAM" id="SSF55821">
    <property type="entry name" value="YrdC/RibB"/>
    <property type="match status" value="1"/>
</dbReference>
<keyword evidence="7 13" id="KW-0819">tRNA processing</keyword>
<keyword evidence="6 13" id="KW-0808">Transferase</keyword>
<dbReference type="Gene3D" id="3.90.870.10">
    <property type="entry name" value="DHBP synthase"/>
    <property type="match status" value="1"/>
</dbReference>
<dbReference type="InterPro" id="IPR038385">
    <property type="entry name" value="Sua5/YwlC_C"/>
</dbReference>
<organism evidence="15 16">
    <name type="scientific">Methylomonas rapida</name>
    <dbReference type="NCBI Taxonomy" id="2963939"/>
    <lineage>
        <taxon>Bacteria</taxon>
        <taxon>Pseudomonadati</taxon>
        <taxon>Pseudomonadota</taxon>
        <taxon>Gammaproteobacteria</taxon>
        <taxon>Methylococcales</taxon>
        <taxon>Methylococcaceae</taxon>
        <taxon>Methylomonas</taxon>
    </lineage>
</organism>
<dbReference type="InterPro" id="IPR006070">
    <property type="entry name" value="Sua5-like_dom"/>
</dbReference>
<protein>
    <recommendedName>
        <fullName evidence="4 13">Threonylcarbamoyl-AMP synthase</fullName>
        <shortName evidence="13">TC-AMP synthase</shortName>
        <ecNumber evidence="3 13">2.7.7.87</ecNumber>
    </recommendedName>
    <alternativeName>
        <fullName evidence="11 13">L-threonylcarbamoyladenylate synthase</fullName>
    </alternativeName>
</protein>
<reference evidence="15" key="1">
    <citation type="submission" date="2022-11" db="EMBL/GenBank/DDBJ databases">
        <title>Methylomonas rapida sp. nov., Carotenoid-Producing Obligate Methanotrophs with High Growth Characteristics and Biotechnological Potential.</title>
        <authorList>
            <person name="Tikhonova E.N."/>
            <person name="Suleimanov R.Z."/>
            <person name="Miroshnikov K."/>
            <person name="Oshkin I.Y."/>
            <person name="Belova S.E."/>
            <person name="Danilova O.V."/>
            <person name="Ashikhmin A."/>
            <person name="Konopkin A."/>
            <person name="But S.Y."/>
            <person name="Khmelenina V.N."/>
            <person name="Kuznetsov N."/>
            <person name="Pimenov N.V."/>
            <person name="Dedysh S.N."/>
        </authorList>
    </citation>
    <scope>NUCLEOTIDE SEQUENCE</scope>
    <source>
        <strain evidence="15">MP1</strain>
    </source>
</reference>
<evidence type="ECO:0000256" key="1">
    <source>
        <dbReference type="ARBA" id="ARBA00004496"/>
    </source>
</evidence>
<evidence type="ECO:0000313" key="15">
    <source>
        <dbReference type="EMBL" id="WAR45161.1"/>
    </source>
</evidence>
<dbReference type="Pfam" id="PF01300">
    <property type="entry name" value="Sua5_yciO_yrdC"/>
    <property type="match status" value="1"/>
</dbReference>
<keyword evidence="10 13" id="KW-0067">ATP-binding</keyword>
<keyword evidence="16" id="KW-1185">Reference proteome</keyword>
<evidence type="ECO:0000256" key="6">
    <source>
        <dbReference type="ARBA" id="ARBA00022679"/>
    </source>
</evidence>
<comment type="catalytic activity">
    <reaction evidence="12 13">
        <text>L-threonine + hydrogencarbonate + ATP = L-threonylcarbamoyladenylate + diphosphate + H2O</text>
        <dbReference type="Rhea" id="RHEA:36407"/>
        <dbReference type="ChEBI" id="CHEBI:15377"/>
        <dbReference type="ChEBI" id="CHEBI:17544"/>
        <dbReference type="ChEBI" id="CHEBI:30616"/>
        <dbReference type="ChEBI" id="CHEBI:33019"/>
        <dbReference type="ChEBI" id="CHEBI:57926"/>
        <dbReference type="ChEBI" id="CHEBI:73682"/>
        <dbReference type="EC" id="2.7.7.87"/>
    </reaction>
</comment>
<evidence type="ECO:0000256" key="5">
    <source>
        <dbReference type="ARBA" id="ARBA00022490"/>
    </source>
</evidence>
<evidence type="ECO:0000256" key="13">
    <source>
        <dbReference type="PIRNR" id="PIRNR004930"/>
    </source>
</evidence>
<evidence type="ECO:0000256" key="12">
    <source>
        <dbReference type="ARBA" id="ARBA00048366"/>
    </source>
</evidence>